<dbReference type="Proteomes" id="UP000028602">
    <property type="component" value="Unassembled WGS sequence"/>
</dbReference>
<organism evidence="1 2">
    <name type="scientific">Tatumella ptyseos ATCC 33301</name>
    <dbReference type="NCBI Taxonomy" id="1005995"/>
    <lineage>
        <taxon>Bacteria</taxon>
        <taxon>Pseudomonadati</taxon>
        <taxon>Pseudomonadota</taxon>
        <taxon>Gammaproteobacteria</taxon>
        <taxon>Enterobacterales</taxon>
        <taxon>Erwiniaceae</taxon>
        <taxon>Tatumella</taxon>
    </lineage>
</organism>
<dbReference type="InterPro" id="IPR029032">
    <property type="entry name" value="AhpD-like"/>
</dbReference>
<gene>
    <name evidence="1" type="primary">pcaC</name>
    <name evidence="1" type="ORF">GTPT_0171</name>
</gene>
<reference evidence="1 2" key="1">
    <citation type="submission" date="2014-05" db="EMBL/GenBank/DDBJ databases">
        <title>ATOL: Assembling a taxonomically balanced genome-scale reconstruction of the evolutionary history of the Enterobacteriaceae.</title>
        <authorList>
            <person name="Plunkett G.III."/>
            <person name="Neeno-Eckwall E.C."/>
            <person name="Glasner J.D."/>
            <person name="Perna N.T."/>
        </authorList>
    </citation>
    <scope>NUCLEOTIDE SEQUENCE [LARGE SCALE GENOMIC DNA]</scope>
    <source>
        <strain evidence="1 2">ATCC 33301</strain>
    </source>
</reference>
<dbReference type="EMBL" id="JMPR01000004">
    <property type="protein sequence ID" value="KFD22594.1"/>
    <property type="molecule type" value="Genomic_DNA"/>
</dbReference>
<evidence type="ECO:0000313" key="1">
    <source>
        <dbReference type="EMBL" id="KFD22594.1"/>
    </source>
</evidence>
<dbReference type="GO" id="GO:0047575">
    <property type="term" value="F:4-carboxymuconolactone decarboxylase activity"/>
    <property type="evidence" value="ECO:0007669"/>
    <property type="project" value="UniProtKB-EC"/>
</dbReference>
<protein>
    <submittedName>
        <fullName evidence="1">Cation/multidrug efflux pump</fullName>
        <ecNumber evidence="1">4.1.1.44</ecNumber>
    </submittedName>
</protein>
<dbReference type="RefSeq" id="WP_241964865.1">
    <property type="nucleotide sequence ID" value="NZ_ATMJ01000010.1"/>
</dbReference>
<keyword evidence="2" id="KW-1185">Reference proteome</keyword>
<dbReference type="eggNOG" id="COG2128">
    <property type="taxonomic scope" value="Bacteria"/>
</dbReference>
<name>A0A085JQ48_9GAMM</name>
<keyword evidence="1" id="KW-0456">Lyase</keyword>
<dbReference type="AlphaFoldDB" id="A0A085JQ48"/>
<accession>A0A085JQ48</accession>
<dbReference type="EC" id="4.1.1.44" evidence="1"/>
<dbReference type="Gene3D" id="1.20.1290.10">
    <property type="entry name" value="AhpD-like"/>
    <property type="match status" value="1"/>
</dbReference>
<comment type="caution">
    <text evidence="1">The sequence shown here is derived from an EMBL/GenBank/DDBJ whole genome shotgun (WGS) entry which is preliminary data.</text>
</comment>
<dbReference type="SUPFAM" id="SSF69118">
    <property type="entry name" value="AhpD-like"/>
    <property type="match status" value="1"/>
</dbReference>
<dbReference type="PANTHER" id="PTHR34846">
    <property type="entry name" value="4-CARBOXYMUCONOLACTONE DECARBOXYLASE FAMILY PROTEIN (AFU_ORTHOLOGUE AFUA_6G11590)"/>
    <property type="match status" value="1"/>
</dbReference>
<dbReference type="PANTHER" id="PTHR34846:SF11">
    <property type="entry name" value="4-CARBOXYMUCONOLACTONE DECARBOXYLASE FAMILY PROTEIN (AFU_ORTHOLOGUE AFUA_6G11590)"/>
    <property type="match status" value="1"/>
</dbReference>
<proteinExistence type="predicted"/>
<sequence length="186" mass="20784">MMARTHRLPDLAPEAWTPGQRLLAEEVINGPRGALLPPFQALLRSPELMSHVQRLGEYLRYRSAIGQRLSELAILLTARHWSQPVEWEIHAPVAQQQGISAAAILAIRNQQQPAPDDLAADEWLVYHFCQQLHRQQEVSDSLWHEAVSHFGETAVMDLIGVNGYYSLLAMVMNCAGTPPSSMPDGF</sequence>
<evidence type="ECO:0000313" key="2">
    <source>
        <dbReference type="Proteomes" id="UP000028602"/>
    </source>
</evidence>